<keyword evidence="5" id="KW-0378">Hydrolase</keyword>
<accession>A0A371IAB6</accession>
<dbReference type="OrthoDB" id="10055717at2759"/>
<sequence>MCDASNLALGAILDQRTGELLEIVFTEDKFRSYLLGSKIIIFSDHAGLRFLLKKPNAKPRLIWWMLLLQEFDNEIRDKRGAENLVVDHLSRIERENNPVPI</sequence>
<keyword evidence="3" id="KW-0540">Nuclease</keyword>
<evidence type="ECO:0000256" key="3">
    <source>
        <dbReference type="ARBA" id="ARBA00022722"/>
    </source>
</evidence>
<name>A0A371IAB6_MUCPR</name>
<dbReference type="PANTHER" id="PTHR34072:SF57">
    <property type="entry name" value="RNA-DIRECTED DNA POLYMERASE"/>
    <property type="match status" value="1"/>
</dbReference>
<dbReference type="InterPro" id="IPR041373">
    <property type="entry name" value="RT_RNaseH"/>
</dbReference>
<organism evidence="8 9">
    <name type="scientific">Mucuna pruriens</name>
    <name type="common">Velvet bean</name>
    <name type="synonym">Dolichos pruriens</name>
    <dbReference type="NCBI Taxonomy" id="157652"/>
    <lineage>
        <taxon>Eukaryota</taxon>
        <taxon>Viridiplantae</taxon>
        <taxon>Streptophyta</taxon>
        <taxon>Embryophyta</taxon>
        <taxon>Tracheophyta</taxon>
        <taxon>Spermatophyta</taxon>
        <taxon>Magnoliopsida</taxon>
        <taxon>eudicotyledons</taxon>
        <taxon>Gunneridae</taxon>
        <taxon>Pentapetalae</taxon>
        <taxon>rosids</taxon>
        <taxon>fabids</taxon>
        <taxon>Fabales</taxon>
        <taxon>Fabaceae</taxon>
        <taxon>Papilionoideae</taxon>
        <taxon>50 kb inversion clade</taxon>
        <taxon>NPAAA clade</taxon>
        <taxon>indigoferoid/millettioid clade</taxon>
        <taxon>Phaseoleae</taxon>
        <taxon>Mucuna</taxon>
    </lineage>
</organism>
<dbReference type="AlphaFoldDB" id="A0A371IAB6"/>
<evidence type="ECO:0000313" key="8">
    <source>
        <dbReference type="EMBL" id="RDY11991.1"/>
    </source>
</evidence>
<evidence type="ECO:0000256" key="1">
    <source>
        <dbReference type="ARBA" id="ARBA00022679"/>
    </source>
</evidence>
<proteinExistence type="predicted"/>
<gene>
    <name evidence="8" type="primary">pol</name>
    <name evidence="8" type="ORF">CR513_03283</name>
</gene>
<comment type="caution">
    <text evidence="8">The sequence shown here is derived from an EMBL/GenBank/DDBJ whole genome shotgun (WGS) entry which is preliminary data.</text>
</comment>
<keyword evidence="4" id="KW-0255">Endonuclease</keyword>
<evidence type="ECO:0000256" key="2">
    <source>
        <dbReference type="ARBA" id="ARBA00022695"/>
    </source>
</evidence>
<dbReference type="InterPro" id="IPR043502">
    <property type="entry name" value="DNA/RNA_pol_sf"/>
</dbReference>
<dbReference type="SUPFAM" id="SSF56672">
    <property type="entry name" value="DNA/RNA polymerases"/>
    <property type="match status" value="1"/>
</dbReference>
<evidence type="ECO:0000256" key="6">
    <source>
        <dbReference type="ARBA" id="ARBA00022918"/>
    </source>
</evidence>
<evidence type="ECO:0000256" key="5">
    <source>
        <dbReference type="ARBA" id="ARBA00022801"/>
    </source>
</evidence>
<keyword evidence="6" id="KW-0695">RNA-directed DNA polymerase</keyword>
<keyword evidence="9" id="KW-1185">Reference proteome</keyword>
<protein>
    <submittedName>
        <fullName evidence="8">Retrovirus-related Pol polyprotein</fullName>
    </submittedName>
</protein>
<evidence type="ECO:0000259" key="7">
    <source>
        <dbReference type="Pfam" id="PF17917"/>
    </source>
</evidence>
<dbReference type="Pfam" id="PF17917">
    <property type="entry name" value="RT_RNaseH"/>
    <property type="match status" value="1"/>
</dbReference>
<dbReference type="Proteomes" id="UP000257109">
    <property type="component" value="Unassembled WGS sequence"/>
</dbReference>
<feature type="non-terminal residue" evidence="8">
    <location>
        <position position="1"/>
    </location>
</feature>
<reference evidence="8" key="1">
    <citation type="submission" date="2018-05" db="EMBL/GenBank/DDBJ databases">
        <title>Draft genome of Mucuna pruriens seed.</title>
        <authorList>
            <person name="Nnadi N.E."/>
            <person name="Vos R."/>
            <person name="Hasami M.H."/>
            <person name="Devisetty U.K."/>
            <person name="Aguiy J.C."/>
        </authorList>
    </citation>
    <scope>NUCLEOTIDE SEQUENCE [LARGE SCALE GENOMIC DNA]</scope>
    <source>
        <strain evidence="8">JCA_2017</strain>
    </source>
</reference>
<dbReference type="CDD" id="cd09274">
    <property type="entry name" value="RNase_HI_RT_Ty3"/>
    <property type="match status" value="1"/>
</dbReference>
<evidence type="ECO:0000256" key="4">
    <source>
        <dbReference type="ARBA" id="ARBA00022759"/>
    </source>
</evidence>
<feature type="domain" description="Reverse transcriptase RNase H-like" evidence="7">
    <location>
        <begin position="19"/>
        <end position="71"/>
    </location>
</feature>
<dbReference type="GO" id="GO:0003964">
    <property type="term" value="F:RNA-directed DNA polymerase activity"/>
    <property type="evidence" value="ECO:0007669"/>
    <property type="project" value="UniProtKB-KW"/>
</dbReference>
<dbReference type="GO" id="GO:0004519">
    <property type="term" value="F:endonuclease activity"/>
    <property type="evidence" value="ECO:0007669"/>
    <property type="project" value="UniProtKB-KW"/>
</dbReference>
<keyword evidence="2" id="KW-0548">Nucleotidyltransferase</keyword>
<keyword evidence="1" id="KW-0808">Transferase</keyword>
<dbReference type="PANTHER" id="PTHR34072">
    <property type="entry name" value="ENZYMATIC POLYPROTEIN-RELATED"/>
    <property type="match status" value="1"/>
</dbReference>
<dbReference type="GO" id="GO:0016787">
    <property type="term" value="F:hydrolase activity"/>
    <property type="evidence" value="ECO:0007669"/>
    <property type="project" value="UniProtKB-KW"/>
</dbReference>
<dbReference type="EMBL" id="QJKJ01000544">
    <property type="protein sequence ID" value="RDY11991.1"/>
    <property type="molecule type" value="Genomic_DNA"/>
</dbReference>
<evidence type="ECO:0000313" key="9">
    <source>
        <dbReference type="Proteomes" id="UP000257109"/>
    </source>
</evidence>